<evidence type="ECO:0000259" key="3">
    <source>
        <dbReference type="Pfam" id="PF00294"/>
    </source>
</evidence>
<sequence>MEQGKIVVVGSSNIDMVARVHHLPQPGETVGNARFLQAFGGKGANQAVAASRLGGTVAFVTSLGNDLFAEVLTDHFKANGISTEYIRLSEKNPTGTALIYVSDNAENCIAVSPGANGELTSDYLETCKAVFDGASVVVMQAEIPYQTIAYVATYAHENGVKVLL</sequence>
<dbReference type="Gene3D" id="3.40.1190.20">
    <property type="match status" value="1"/>
</dbReference>
<dbReference type="AlphaFoldDB" id="A0A9D1M696"/>
<dbReference type="GO" id="GO:0016301">
    <property type="term" value="F:kinase activity"/>
    <property type="evidence" value="ECO:0007669"/>
    <property type="project" value="UniProtKB-KW"/>
</dbReference>
<dbReference type="InterPro" id="IPR029056">
    <property type="entry name" value="Ribokinase-like"/>
</dbReference>
<keyword evidence="2" id="KW-0418">Kinase</keyword>
<dbReference type="Proteomes" id="UP000824112">
    <property type="component" value="Unassembled WGS sequence"/>
</dbReference>
<comment type="caution">
    <text evidence="4">The sequence shown here is derived from an EMBL/GenBank/DDBJ whole genome shotgun (WGS) entry which is preliminary data.</text>
</comment>
<feature type="domain" description="Carbohydrate kinase PfkB" evidence="3">
    <location>
        <begin position="5"/>
        <end position="162"/>
    </location>
</feature>
<dbReference type="GO" id="GO:0006796">
    <property type="term" value="P:phosphate-containing compound metabolic process"/>
    <property type="evidence" value="ECO:0007669"/>
    <property type="project" value="UniProtKB-ARBA"/>
</dbReference>
<dbReference type="PANTHER" id="PTHR10584:SF166">
    <property type="entry name" value="RIBOKINASE"/>
    <property type="match status" value="1"/>
</dbReference>
<dbReference type="InterPro" id="IPR002139">
    <property type="entry name" value="Ribo/fructo_kinase"/>
</dbReference>
<name>A0A9D1M696_9BACT</name>
<dbReference type="Pfam" id="PF00294">
    <property type="entry name" value="PfkB"/>
    <property type="match status" value="1"/>
</dbReference>
<protein>
    <submittedName>
        <fullName evidence="4">Ribokinase</fullName>
    </submittedName>
</protein>
<organism evidence="4 5">
    <name type="scientific">Candidatus Gallibacteroides avistercoris</name>
    <dbReference type="NCBI Taxonomy" id="2840833"/>
    <lineage>
        <taxon>Bacteria</taxon>
        <taxon>Pseudomonadati</taxon>
        <taxon>Bacteroidota</taxon>
        <taxon>Bacteroidia</taxon>
        <taxon>Bacteroidales</taxon>
        <taxon>Bacteroidaceae</taxon>
        <taxon>Bacteroidaceae incertae sedis</taxon>
        <taxon>Candidatus Gallibacteroides</taxon>
    </lineage>
</organism>
<dbReference type="InterPro" id="IPR011611">
    <property type="entry name" value="PfkB_dom"/>
</dbReference>
<evidence type="ECO:0000313" key="4">
    <source>
        <dbReference type="EMBL" id="HIU54481.1"/>
    </source>
</evidence>
<reference evidence="4" key="2">
    <citation type="journal article" date="2021" name="PeerJ">
        <title>Extensive microbial diversity within the chicken gut microbiome revealed by metagenomics and culture.</title>
        <authorList>
            <person name="Gilroy R."/>
            <person name="Ravi A."/>
            <person name="Getino M."/>
            <person name="Pursley I."/>
            <person name="Horton D.L."/>
            <person name="Alikhan N.F."/>
            <person name="Baker D."/>
            <person name="Gharbi K."/>
            <person name="Hall N."/>
            <person name="Watson M."/>
            <person name="Adriaenssens E.M."/>
            <person name="Foster-Nyarko E."/>
            <person name="Jarju S."/>
            <person name="Secka A."/>
            <person name="Antonio M."/>
            <person name="Oren A."/>
            <person name="Chaudhuri R.R."/>
            <person name="La Ragione R."/>
            <person name="Hildebrand F."/>
            <person name="Pallen M.J."/>
        </authorList>
    </citation>
    <scope>NUCLEOTIDE SEQUENCE</scope>
    <source>
        <strain evidence="4">CHK158-818</strain>
    </source>
</reference>
<accession>A0A9D1M696</accession>
<evidence type="ECO:0000256" key="1">
    <source>
        <dbReference type="ARBA" id="ARBA00022679"/>
    </source>
</evidence>
<evidence type="ECO:0000313" key="5">
    <source>
        <dbReference type="Proteomes" id="UP000824112"/>
    </source>
</evidence>
<dbReference type="SUPFAM" id="SSF53613">
    <property type="entry name" value="Ribokinase-like"/>
    <property type="match status" value="1"/>
</dbReference>
<reference evidence="4" key="1">
    <citation type="submission" date="2020-10" db="EMBL/GenBank/DDBJ databases">
        <authorList>
            <person name="Gilroy R."/>
        </authorList>
    </citation>
    <scope>NUCLEOTIDE SEQUENCE</scope>
    <source>
        <strain evidence="4">CHK158-818</strain>
    </source>
</reference>
<dbReference type="PRINTS" id="PR00990">
    <property type="entry name" value="RIBOKINASE"/>
</dbReference>
<dbReference type="EMBL" id="DVNA01000037">
    <property type="protein sequence ID" value="HIU54481.1"/>
    <property type="molecule type" value="Genomic_DNA"/>
</dbReference>
<keyword evidence="1" id="KW-0808">Transferase</keyword>
<proteinExistence type="predicted"/>
<gene>
    <name evidence="4" type="ORF">IAB03_01585</name>
</gene>
<dbReference type="PANTHER" id="PTHR10584">
    <property type="entry name" value="SUGAR KINASE"/>
    <property type="match status" value="1"/>
</dbReference>
<dbReference type="GO" id="GO:0005829">
    <property type="term" value="C:cytosol"/>
    <property type="evidence" value="ECO:0007669"/>
    <property type="project" value="TreeGrafter"/>
</dbReference>
<feature type="non-terminal residue" evidence="4">
    <location>
        <position position="164"/>
    </location>
</feature>
<evidence type="ECO:0000256" key="2">
    <source>
        <dbReference type="ARBA" id="ARBA00022777"/>
    </source>
</evidence>